<evidence type="ECO:0000313" key="1">
    <source>
        <dbReference type="EMBL" id="JAD62755.1"/>
    </source>
</evidence>
<dbReference type="AlphaFoldDB" id="A0A0A9BNF2"/>
<sequence length="53" mass="5980">MNTAITGVQTSLADITRAVTGVMDRLTRLEKVTSCRLRVIPLARPSIQTRRRR</sequence>
<name>A0A0A9BNF2_ARUDO</name>
<accession>A0A0A9BNF2</accession>
<dbReference type="EMBL" id="GBRH01235140">
    <property type="protein sequence ID" value="JAD62755.1"/>
    <property type="molecule type" value="Transcribed_RNA"/>
</dbReference>
<reference evidence="1" key="1">
    <citation type="submission" date="2014-09" db="EMBL/GenBank/DDBJ databases">
        <authorList>
            <person name="Magalhaes I.L.F."/>
            <person name="Oliveira U."/>
            <person name="Santos F.R."/>
            <person name="Vidigal T.H.D.A."/>
            <person name="Brescovit A.D."/>
            <person name="Santos A.J."/>
        </authorList>
    </citation>
    <scope>NUCLEOTIDE SEQUENCE</scope>
    <source>
        <tissue evidence="1">Shoot tissue taken approximately 20 cm above the soil surface</tissue>
    </source>
</reference>
<reference evidence="1" key="2">
    <citation type="journal article" date="2015" name="Data Brief">
        <title>Shoot transcriptome of the giant reed, Arundo donax.</title>
        <authorList>
            <person name="Barrero R.A."/>
            <person name="Guerrero F.D."/>
            <person name="Moolhuijzen P."/>
            <person name="Goolsby J.A."/>
            <person name="Tidwell J."/>
            <person name="Bellgard S.E."/>
            <person name="Bellgard M.I."/>
        </authorList>
    </citation>
    <scope>NUCLEOTIDE SEQUENCE</scope>
    <source>
        <tissue evidence="1">Shoot tissue taken approximately 20 cm above the soil surface</tissue>
    </source>
</reference>
<protein>
    <submittedName>
        <fullName evidence="1">Uncharacterized protein</fullName>
    </submittedName>
</protein>
<proteinExistence type="predicted"/>
<organism evidence="1">
    <name type="scientific">Arundo donax</name>
    <name type="common">Giant reed</name>
    <name type="synonym">Donax arundinaceus</name>
    <dbReference type="NCBI Taxonomy" id="35708"/>
    <lineage>
        <taxon>Eukaryota</taxon>
        <taxon>Viridiplantae</taxon>
        <taxon>Streptophyta</taxon>
        <taxon>Embryophyta</taxon>
        <taxon>Tracheophyta</taxon>
        <taxon>Spermatophyta</taxon>
        <taxon>Magnoliopsida</taxon>
        <taxon>Liliopsida</taxon>
        <taxon>Poales</taxon>
        <taxon>Poaceae</taxon>
        <taxon>PACMAD clade</taxon>
        <taxon>Arundinoideae</taxon>
        <taxon>Arundineae</taxon>
        <taxon>Arundo</taxon>
    </lineage>
</organism>